<evidence type="ECO:0008006" key="4">
    <source>
        <dbReference type="Google" id="ProtNLM"/>
    </source>
</evidence>
<protein>
    <recommendedName>
        <fullName evidence="4">Thiolase N-terminal domain-containing protein</fullName>
    </recommendedName>
</protein>
<gene>
    <name evidence="3" type="ORF">S01H1_27529</name>
</gene>
<proteinExistence type="predicted"/>
<dbReference type="CDD" id="cd00829">
    <property type="entry name" value="SCP-x_thiolase"/>
    <property type="match status" value="1"/>
</dbReference>
<dbReference type="Pfam" id="PF00108">
    <property type="entry name" value="Thiolase_N"/>
    <property type="match status" value="1"/>
</dbReference>
<dbReference type="GO" id="GO:0016747">
    <property type="term" value="F:acyltransferase activity, transferring groups other than amino-acyl groups"/>
    <property type="evidence" value="ECO:0007669"/>
    <property type="project" value="InterPro"/>
</dbReference>
<organism evidence="3">
    <name type="scientific">marine sediment metagenome</name>
    <dbReference type="NCBI Taxonomy" id="412755"/>
    <lineage>
        <taxon>unclassified sequences</taxon>
        <taxon>metagenomes</taxon>
        <taxon>ecological metagenomes</taxon>
    </lineage>
</organism>
<dbReference type="InterPro" id="IPR016039">
    <property type="entry name" value="Thiolase-like"/>
</dbReference>
<evidence type="ECO:0000259" key="2">
    <source>
        <dbReference type="Pfam" id="PF22691"/>
    </source>
</evidence>
<dbReference type="InterPro" id="IPR020616">
    <property type="entry name" value="Thiolase_N"/>
</dbReference>
<dbReference type="AlphaFoldDB" id="X0TTM7"/>
<dbReference type="Gene3D" id="3.40.47.10">
    <property type="match status" value="1"/>
</dbReference>
<name>X0TTM7_9ZZZZ</name>
<dbReference type="EMBL" id="BARS01016770">
    <property type="protein sequence ID" value="GAF90556.1"/>
    <property type="molecule type" value="Genomic_DNA"/>
</dbReference>
<sequence length="279" mass="30299">ANMAIQDAVGSVRKSESRVSGDGAFAYVYAAMRILSQEYDTVMVVSHSKCSEGDQFLINNSIFDPYYQRHLGLDQISSAGLMANMYMSKYGISEEQAAKVVVKNRKNGVNNPYAHLQKEVSIDEVLNSPMLAYPLKELDFPPYSDGAVAMLLTNKENAKKYTDTPVWLKGYASCTDAYYLGHRTMTDLIGLELAAKEAYKMAGINDPVKDLDVAEVFDAFSAHELMIYEALGLCEKGGGGKFIDSGESQIDGSIPVNPSGGVLSSNVAMANGLVRVAEI</sequence>
<accession>X0TTM7</accession>
<feature type="non-terminal residue" evidence="3">
    <location>
        <position position="1"/>
    </location>
</feature>
<dbReference type="PANTHER" id="PTHR42870">
    <property type="entry name" value="ACETYL-COA C-ACETYLTRANSFERASE"/>
    <property type="match status" value="1"/>
</dbReference>
<feature type="domain" description="Thiolase N-terminal" evidence="1">
    <location>
        <begin position="18"/>
        <end position="155"/>
    </location>
</feature>
<comment type="caution">
    <text evidence="3">The sequence shown here is derived from an EMBL/GenBank/DDBJ whole genome shotgun (WGS) entry which is preliminary data.</text>
</comment>
<reference evidence="3" key="1">
    <citation type="journal article" date="2014" name="Front. Microbiol.">
        <title>High frequency of phylogenetically diverse reductive dehalogenase-homologous genes in deep subseafloor sedimentary metagenomes.</title>
        <authorList>
            <person name="Kawai M."/>
            <person name="Futagami T."/>
            <person name="Toyoda A."/>
            <person name="Takaki Y."/>
            <person name="Nishi S."/>
            <person name="Hori S."/>
            <person name="Arai W."/>
            <person name="Tsubouchi T."/>
            <person name="Morono Y."/>
            <person name="Uchiyama I."/>
            <person name="Ito T."/>
            <person name="Fujiyama A."/>
            <person name="Inagaki F."/>
            <person name="Takami H."/>
        </authorList>
    </citation>
    <scope>NUCLEOTIDE SEQUENCE</scope>
    <source>
        <strain evidence="3">Expedition CK06-06</strain>
    </source>
</reference>
<dbReference type="SUPFAM" id="SSF53901">
    <property type="entry name" value="Thiolase-like"/>
    <property type="match status" value="2"/>
</dbReference>
<dbReference type="Pfam" id="PF22691">
    <property type="entry name" value="Thiolase_C_1"/>
    <property type="match status" value="1"/>
</dbReference>
<evidence type="ECO:0000313" key="3">
    <source>
        <dbReference type="EMBL" id="GAF90556.1"/>
    </source>
</evidence>
<feature type="domain" description="Thiolase C-terminal" evidence="2">
    <location>
        <begin position="184"/>
        <end position="278"/>
    </location>
</feature>
<evidence type="ECO:0000259" key="1">
    <source>
        <dbReference type="Pfam" id="PF00108"/>
    </source>
</evidence>
<dbReference type="InterPro" id="IPR055140">
    <property type="entry name" value="Thiolase_C_2"/>
</dbReference>
<feature type="non-terminal residue" evidence="3">
    <location>
        <position position="279"/>
    </location>
</feature>
<dbReference type="PANTHER" id="PTHR42870:SF7">
    <property type="entry name" value="ACETYL-COA C-ACETYLTRANSFERASE (ACETOACETYL-COA THIOLASE) (ACAB-3)"/>
    <property type="match status" value="1"/>
</dbReference>